<dbReference type="VEuPathDB" id="FungiDB:SCHCODRAFT_01248798"/>
<dbReference type="KEGG" id="scm:SCHCO_01248798"/>
<keyword evidence="3" id="KW-1185">Reference proteome</keyword>
<dbReference type="InParanoid" id="D8QII6"/>
<dbReference type="GeneID" id="9593626"/>
<evidence type="ECO:0000313" key="3">
    <source>
        <dbReference type="Proteomes" id="UP000007431"/>
    </source>
</evidence>
<gene>
    <name evidence="2" type="ORF">SCHCODRAFT_113709</name>
</gene>
<feature type="region of interest" description="Disordered" evidence="1">
    <location>
        <begin position="53"/>
        <end position="95"/>
    </location>
</feature>
<dbReference type="Proteomes" id="UP000007431">
    <property type="component" value="Unassembled WGS sequence"/>
</dbReference>
<evidence type="ECO:0000313" key="2">
    <source>
        <dbReference type="EMBL" id="EFI92233.1"/>
    </source>
</evidence>
<dbReference type="AlphaFoldDB" id="D8QII6"/>
<feature type="non-terminal residue" evidence="2">
    <location>
        <position position="121"/>
    </location>
</feature>
<dbReference type="EMBL" id="GL377313">
    <property type="protein sequence ID" value="EFI92233.1"/>
    <property type="molecule type" value="Genomic_DNA"/>
</dbReference>
<name>D8QII6_SCHCM</name>
<protein>
    <submittedName>
        <fullName evidence="2">Uncharacterized protein</fullName>
    </submittedName>
</protein>
<dbReference type="HOGENOM" id="CLU_2039407_0_0_1"/>
<feature type="compositionally biased region" description="Basic and acidic residues" evidence="1">
    <location>
        <begin position="53"/>
        <end position="64"/>
    </location>
</feature>
<sequence>MRTQVGGHRNFGRYRGAPSPWTRYLAFQINSATADRLQTPLLASLLSAFAERPFDEGASPDRHPTPSGKHPLRADSPPARYPRHTQPTSDAAPRLASCSYVKTRTIPPAGPSIDLAAHTEI</sequence>
<dbReference type="OrthoDB" id="10305439at2759"/>
<evidence type="ECO:0000256" key="1">
    <source>
        <dbReference type="SAM" id="MobiDB-lite"/>
    </source>
</evidence>
<accession>D8QII6</accession>
<proteinExistence type="predicted"/>
<reference evidence="2 3" key="1">
    <citation type="journal article" date="2010" name="Nat. Biotechnol.">
        <title>Genome sequence of the model mushroom Schizophyllum commune.</title>
        <authorList>
            <person name="Ohm R.A."/>
            <person name="de Jong J.F."/>
            <person name="Lugones L.G."/>
            <person name="Aerts A."/>
            <person name="Kothe E."/>
            <person name="Stajich J.E."/>
            <person name="de Vries R.P."/>
            <person name="Record E."/>
            <person name="Levasseur A."/>
            <person name="Baker S.E."/>
            <person name="Bartholomew K.A."/>
            <person name="Coutinho P.M."/>
            <person name="Erdmann S."/>
            <person name="Fowler T.J."/>
            <person name="Gathman A.C."/>
            <person name="Lombard V."/>
            <person name="Henrissat B."/>
            <person name="Knabe N."/>
            <person name="Kuees U."/>
            <person name="Lilly W.W."/>
            <person name="Lindquist E."/>
            <person name="Lucas S."/>
            <person name="Magnuson J.K."/>
            <person name="Piumi F."/>
            <person name="Raudaskoski M."/>
            <person name="Salamov A."/>
            <person name="Schmutz J."/>
            <person name="Schwarze F.W.M.R."/>
            <person name="vanKuyk P.A."/>
            <person name="Horton J.S."/>
            <person name="Grigoriev I.V."/>
            <person name="Woesten H.A.B."/>
        </authorList>
    </citation>
    <scope>NUCLEOTIDE SEQUENCE [LARGE SCALE GENOMIC DNA]</scope>
    <source>
        <strain evidence="3">H4-8 / FGSC 9210</strain>
    </source>
</reference>
<organism evidence="3">
    <name type="scientific">Schizophyllum commune (strain H4-8 / FGSC 9210)</name>
    <name type="common">Split gill fungus</name>
    <dbReference type="NCBI Taxonomy" id="578458"/>
    <lineage>
        <taxon>Eukaryota</taxon>
        <taxon>Fungi</taxon>
        <taxon>Dikarya</taxon>
        <taxon>Basidiomycota</taxon>
        <taxon>Agaricomycotina</taxon>
        <taxon>Agaricomycetes</taxon>
        <taxon>Agaricomycetidae</taxon>
        <taxon>Agaricales</taxon>
        <taxon>Schizophyllaceae</taxon>
        <taxon>Schizophyllum</taxon>
    </lineage>
</organism>